<dbReference type="AlphaFoldDB" id="A0A4C1T387"/>
<sequence>MLIRHDQGKKNFKSSELRQPRDSMNNNSMQMRGRPTRNVTSQILAISRRGLVPSTRLPLLADCASIDTHCRSDWASAILTRSLLNLGPPSAFPHPPAPHVLPLTLVAETSLNLYTDIPAKKDSFLFKGNVVEYPSLCVSK</sequence>
<accession>A0A4C1T387</accession>
<name>A0A4C1T387_EUMVA</name>
<feature type="region of interest" description="Disordered" evidence="1">
    <location>
        <begin position="1"/>
        <end position="37"/>
    </location>
</feature>
<evidence type="ECO:0000256" key="1">
    <source>
        <dbReference type="SAM" id="MobiDB-lite"/>
    </source>
</evidence>
<comment type="caution">
    <text evidence="2">The sequence shown here is derived from an EMBL/GenBank/DDBJ whole genome shotgun (WGS) entry which is preliminary data.</text>
</comment>
<organism evidence="2 3">
    <name type="scientific">Eumeta variegata</name>
    <name type="common">Bagworm moth</name>
    <name type="synonym">Eumeta japonica</name>
    <dbReference type="NCBI Taxonomy" id="151549"/>
    <lineage>
        <taxon>Eukaryota</taxon>
        <taxon>Metazoa</taxon>
        <taxon>Ecdysozoa</taxon>
        <taxon>Arthropoda</taxon>
        <taxon>Hexapoda</taxon>
        <taxon>Insecta</taxon>
        <taxon>Pterygota</taxon>
        <taxon>Neoptera</taxon>
        <taxon>Endopterygota</taxon>
        <taxon>Lepidoptera</taxon>
        <taxon>Glossata</taxon>
        <taxon>Ditrysia</taxon>
        <taxon>Tineoidea</taxon>
        <taxon>Psychidae</taxon>
        <taxon>Oiketicinae</taxon>
        <taxon>Eumeta</taxon>
    </lineage>
</organism>
<keyword evidence="3" id="KW-1185">Reference proteome</keyword>
<dbReference type="Proteomes" id="UP000299102">
    <property type="component" value="Unassembled WGS sequence"/>
</dbReference>
<feature type="compositionally biased region" description="Basic and acidic residues" evidence="1">
    <location>
        <begin position="1"/>
        <end position="21"/>
    </location>
</feature>
<gene>
    <name evidence="2" type="ORF">EVAR_2826_1</name>
</gene>
<reference evidence="2 3" key="1">
    <citation type="journal article" date="2019" name="Commun. Biol.">
        <title>The bagworm genome reveals a unique fibroin gene that provides high tensile strength.</title>
        <authorList>
            <person name="Kono N."/>
            <person name="Nakamura H."/>
            <person name="Ohtoshi R."/>
            <person name="Tomita M."/>
            <person name="Numata K."/>
            <person name="Arakawa K."/>
        </authorList>
    </citation>
    <scope>NUCLEOTIDE SEQUENCE [LARGE SCALE GENOMIC DNA]</scope>
</reference>
<evidence type="ECO:0000313" key="2">
    <source>
        <dbReference type="EMBL" id="GBP07721.1"/>
    </source>
</evidence>
<proteinExistence type="predicted"/>
<protein>
    <submittedName>
        <fullName evidence="2">Uncharacterized protein</fullName>
    </submittedName>
</protein>
<dbReference type="EMBL" id="BGZK01000027">
    <property type="protein sequence ID" value="GBP07721.1"/>
    <property type="molecule type" value="Genomic_DNA"/>
</dbReference>
<evidence type="ECO:0000313" key="3">
    <source>
        <dbReference type="Proteomes" id="UP000299102"/>
    </source>
</evidence>